<protein>
    <recommendedName>
        <fullName evidence="7">endopeptidase La</fullName>
        <ecNumber evidence="7">3.4.21.53</ecNumber>
    </recommendedName>
</protein>
<accession>K1RR32</accession>
<dbReference type="Gene3D" id="3.40.50.300">
    <property type="entry name" value="P-loop containing nucleotide triphosphate hydrolases"/>
    <property type="match status" value="1"/>
</dbReference>
<dbReference type="InterPro" id="IPR027417">
    <property type="entry name" value="P-loop_NTPase"/>
</dbReference>
<keyword evidence="5" id="KW-0067">ATP-binding</keyword>
<dbReference type="SUPFAM" id="SSF52540">
    <property type="entry name" value="P-loop containing nucleoside triphosphate hydrolases"/>
    <property type="match status" value="1"/>
</dbReference>
<evidence type="ECO:0000256" key="7">
    <source>
        <dbReference type="ARBA" id="ARBA00066743"/>
    </source>
</evidence>
<dbReference type="InterPro" id="IPR003593">
    <property type="entry name" value="AAA+_ATPase"/>
</dbReference>
<feature type="coiled-coil region" evidence="8">
    <location>
        <begin position="230"/>
        <end position="274"/>
    </location>
</feature>
<dbReference type="InterPro" id="IPR020568">
    <property type="entry name" value="Ribosomal_Su5_D2-typ_SF"/>
</dbReference>
<name>K1RR32_9ZZZZ</name>
<dbReference type="InterPro" id="IPR003959">
    <property type="entry name" value="ATPase_AAA_core"/>
</dbReference>
<dbReference type="NCBIfam" id="TIGR00763">
    <property type="entry name" value="lon"/>
    <property type="match status" value="1"/>
</dbReference>
<keyword evidence="8" id="KW-0175">Coiled coil</keyword>
<evidence type="ECO:0000256" key="1">
    <source>
        <dbReference type="ARBA" id="ARBA00022670"/>
    </source>
</evidence>
<dbReference type="Pfam" id="PF22667">
    <property type="entry name" value="Lon_lid"/>
    <property type="match status" value="1"/>
</dbReference>
<dbReference type="Gene3D" id="1.20.5.5270">
    <property type="match status" value="1"/>
</dbReference>
<dbReference type="Gene3D" id="1.10.8.60">
    <property type="match status" value="1"/>
</dbReference>
<gene>
    <name evidence="11" type="ORF">OBE_16536</name>
</gene>
<dbReference type="CDD" id="cd19500">
    <property type="entry name" value="RecA-like_Lon"/>
    <property type="match status" value="1"/>
</dbReference>
<sequence length="770" mass="87925">MNKINVFLTNDIILFPNSEVRFETDNFDDKEIFSLLEENGSKELLLVNPYNTTTEFPDITELPRIATLAEIKMKIDVPNGKTRITLFGVKRVEVTEYFNDNTLYFANYKEINSEVNEEDDVNYKNLLIKSLERYINKVPYVSNSIMGQLNLIDTVEDLTDIIAAFLPLNNEKKKKYILELNPIKRVRMLIEDMNEDIKFIELEEKIEEKVGKELEKSQKEYYLREKMNVIQQELGDFNSKENEIAEINKKYSKLNCSRQVKNRIKRELKRYESTSAASPESGIIRDYLDWLLNIPWNKFTKDENDLRKVEASLNSTHFGLEKVKDRIIEYLAVKQNTNNLRSPIICLVGPPGVGKTSLALSIATALKKKSTKISVGGINDEAEIVGHRRTYVGALPGRIIQGMRKAGSSNPVFIIDEIDKLRKDIKGDPASSLLEVLDPEQNNKFSDHYIEEDYDLSQVMFILTANYIEQIPYELQDRLEIIEVPSYTEQEKQSIAKDYLIPKQLHEHGLTEIEVQFTDDAIIKIINNYTKEAGVRELERLIATILRKIVRKILTDKTIAAYVIDEKQVETLLGKGKYEYEHIDNEKRIGVVNGMAYTVFGGDILPIEATYYSGEGKLLLTGSLGKVMQESAQIALSYVESHAKDFNIDEELMKKINIHIHVPDGAIKKDGPSAGVALVTTLVSLLSKKAVPSDISMTGEITLRGKILPIGGLREKVIGSKRAGIKKIFVPQKNKSDIDELAEELKEGLQFIYVDEYFDIYNMVFKNDRK</sequence>
<dbReference type="InterPro" id="IPR008269">
    <property type="entry name" value="Lon_proteolytic"/>
</dbReference>
<dbReference type="InterPro" id="IPR054594">
    <property type="entry name" value="Lon_lid"/>
</dbReference>
<dbReference type="SMART" id="SM00382">
    <property type="entry name" value="AAA"/>
    <property type="match status" value="1"/>
</dbReference>
<keyword evidence="1 11" id="KW-0645">Protease</keyword>
<organism evidence="11">
    <name type="scientific">human gut metagenome</name>
    <dbReference type="NCBI Taxonomy" id="408170"/>
    <lineage>
        <taxon>unclassified sequences</taxon>
        <taxon>metagenomes</taxon>
        <taxon>organismal metagenomes</taxon>
    </lineage>
</organism>
<dbReference type="Pfam" id="PF00004">
    <property type="entry name" value="AAA"/>
    <property type="match status" value="1"/>
</dbReference>
<dbReference type="InterPro" id="IPR004815">
    <property type="entry name" value="Lon_bac/euk-typ"/>
</dbReference>
<reference evidence="11" key="1">
    <citation type="journal article" date="2013" name="Environ. Microbiol.">
        <title>Microbiota from the distal guts of lean and obese adolescents exhibit partial functional redundancy besides clear differences in community structure.</title>
        <authorList>
            <person name="Ferrer M."/>
            <person name="Ruiz A."/>
            <person name="Lanza F."/>
            <person name="Haange S.B."/>
            <person name="Oberbach A."/>
            <person name="Till H."/>
            <person name="Bargiela R."/>
            <person name="Campoy C."/>
            <person name="Segura M.T."/>
            <person name="Richter M."/>
            <person name="von Bergen M."/>
            <person name="Seifert J."/>
            <person name="Suarez A."/>
        </authorList>
    </citation>
    <scope>NUCLEOTIDE SEQUENCE</scope>
</reference>
<dbReference type="PROSITE" id="PS01046">
    <property type="entry name" value="LON_SER"/>
    <property type="match status" value="1"/>
</dbReference>
<dbReference type="Pfam" id="PF05362">
    <property type="entry name" value="Lon_C"/>
    <property type="match status" value="1"/>
</dbReference>
<dbReference type="InterPro" id="IPR046336">
    <property type="entry name" value="Lon_prtase_N_sf"/>
</dbReference>
<feature type="domain" description="Lon proteolytic" evidence="9">
    <location>
        <begin position="586"/>
        <end position="767"/>
    </location>
</feature>
<evidence type="ECO:0000259" key="10">
    <source>
        <dbReference type="PROSITE" id="PS51787"/>
    </source>
</evidence>
<dbReference type="GO" id="GO:0016887">
    <property type="term" value="F:ATP hydrolysis activity"/>
    <property type="evidence" value="ECO:0007669"/>
    <property type="project" value="InterPro"/>
</dbReference>
<dbReference type="Pfam" id="PF02190">
    <property type="entry name" value="LON_substr_bdg"/>
    <property type="match status" value="1"/>
</dbReference>
<evidence type="ECO:0000256" key="4">
    <source>
        <dbReference type="ARBA" id="ARBA00022825"/>
    </source>
</evidence>
<evidence type="ECO:0000259" key="9">
    <source>
        <dbReference type="PROSITE" id="PS51786"/>
    </source>
</evidence>
<comment type="caution">
    <text evidence="11">The sequence shown here is derived from an EMBL/GenBank/DDBJ whole genome shotgun (WGS) entry which is preliminary data.</text>
</comment>
<proteinExistence type="predicted"/>
<dbReference type="AlphaFoldDB" id="K1RR32"/>
<dbReference type="SMART" id="SM00464">
    <property type="entry name" value="LON"/>
    <property type="match status" value="1"/>
</dbReference>
<dbReference type="PROSITE" id="PS51787">
    <property type="entry name" value="LON_N"/>
    <property type="match status" value="1"/>
</dbReference>
<dbReference type="Gene3D" id="2.30.130.40">
    <property type="entry name" value="LON domain-like"/>
    <property type="match status" value="1"/>
</dbReference>
<evidence type="ECO:0000256" key="5">
    <source>
        <dbReference type="ARBA" id="ARBA00022840"/>
    </source>
</evidence>
<dbReference type="InterPro" id="IPR014721">
    <property type="entry name" value="Ribsml_uS5_D2-typ_fold_subgr"/>
</dbReference>
<keyword evidence="3" id="KW-0378">Hydrolase</keyword>
<evidence type="ECO:0000256" key="2">
    <source>
        <dbReference type="ARBA" id="ARBA00022741"/>
    </source>
</evidence>
<evidence type="ECO:0000313" key="11">
    <source>
        <dbReference type="EMBL" id="EKC46004.1"/>
    </source>
</evidence>
<evidence type="ECO:0000256" key="3">
    <source>
        <dbReference type="ARBA" id="ARBA00022801"/>
    </source>
</evidence>
<dbReference type="GO" id="GO:0004252">
    <property type="term" value="F:serine-type endopeptidase activity"/>
    <property type="evidence" value="ECO:0007669"/>
    <property type="project" value="UniProtKB-EC"/>
</dbReference>
<dbReference type="GO" id="GO:0005524">
    <property type="term" value="F:ATP binding"/>
    <property type="evidence" value="ECO:0007669"/>
    <property type="project" value="UniProtKB-KW"/>
</dbReference>
<feature type="domain" description="Lon N-terminal" evidence="10">
    <location>
        <begin position="4"/>
        <end position="197"/>
    </location>
</feature>
<evidence type="ECO:0000256" key="6">
    <source>
        <dbReference type="ARBA" id="ARBA00050665"/>
    </source>
</evidence>
<dbReference type="EMBL" id="AJWZ01011232">
    <property type="protein sequence ID" value="EKC46004.1"/>
    <property type="molecule type" value="Genomic_DNA"/>
</dbReference>
<dbReference type="InterPro" id="IPR003111">
    <property type="entry name" value="Lon_prtase_N"/>
</dbReference>
<keyword evidence="4" id="KW-0720">Serine protease</keyword>
<dbReference type="InterPro" id="IPR008268">
    <property type="entry name" value="Peptidase_S16_AS"/>
</dbReference>
<dbReference type="SUPFAM" id="SSF88697">
    <property type="entry name" value="PUA domain-like"/>
    <property type="match status" value="1"/>
</dbReference>
<dbReference type="GO" id="GO:0004176">
    <property type="term" value="F:ATP-dependent peptidase activity"/>
    <property type="evidence" value="ECO:0007669"/>
    <property type="project" value="InterPro"/>
</dbReference>
<dbReference type="PANTHER" id="PTHR10046">
    <property type="entry name" value="ATP DEPENDENT LON PROTEASE FAMILY MEMBER"/>
    <property type="match status" value="1"/>
</dbReference>
<dbReference type="InterPro" id="IPR027065">
    <property type="entry name" value="Lon_Prtase"/>
</dbReference>
<dbReference type="PIRSF" id="PIRSF001174">
    <property type="entry name" value="Lon_proteas"/>
    <property type="match status" value="1"/>
</dbReference>
<dbReference type="FunFam" id="3.40.50.300:FF:000021">
    <property type="entry name" value="Lon protease homolog"/>
    <property type="match status" value="1"/>
</dbReference>
<dbReference type="Gene3D" id="3.30.230.10">
    <property type="match status" value="1"/>
</dbReference>
<dbReference type="GO" id="GO:0006508">
    <property type="term" value="P:proteolysis"/>
    <property type="evidence" value="ECO:0007669"/>
    <property type="project" value="UniProtKB-KW"/>
</dbReference>
<dbReference type="SUPFAM" id="SSF54211">
    <property type="entry name" value="Ribosomal protein S5 domain 2-like"/>
    <property type="match status" value="1"/>
</dbReference>
<evidence type="ECO:0000256" key="8">
    <source>
        <dbReference type="SAM" id="Coils"/>
    </source>
</evidence>
<comment type="catalytic activity">
    <reaction evidence="6">
        <text>Hydrolysis of proteins in presence of ATP.</text>
        <dbReference type="EC" id="3.4.21.53"/>
    </reaction>
</comment>
<keyword evidence="2" id="KW-0547">Nucleotide-binding</keyword>
<dbReference type="PROSITE" id="PS51786">
    <property type="entry name" value="LON_PROTEOLYTIC"/>
    <property type="match status" value="1"/>
</dbReference>
<dbReference type="GO" id="GO:0030163">
    <property type="term" value="P:protein catabolic process"/>
    <property type="evidence" value="ECO:0007669"/>
    <property type="project" value="InterPro"/>
</dbReference>
<dbReference type="InterPro" id="IPR015947">
    <property type="entry name" value="PUA-like_sf"/>
</dbReference>
<dbReference type="EC" id="3.4.21.53" evidence="7"/>
<dbReference type="Gene3D" id="1.20.58.1480">
    <property type="match status" value="1"/>
</dbReference>
<dbReference type="PRINTS" id="PR00830">
    <property type="entry name" value="ENDOLAPTASE"/>
</dbReference>